<dbReference type="RefSeq" id="WP_185124978.1">
    <property type="nucleotide sequence ID" value="NZ_CAJEWD010000003.1"/>
</dbReference>
<dbReference type="EMBL" id="CAJEWD010000003">
    <property type="protein sequence ID" value="CAD2071845.1"/>
    <property type="molecule type" value="Genomic_DNA"/>
</dbReference>
<dbReference type="GO" id="GO:0002161">
    <property type="term" value="F:aminoacyl-tRNA deacylase activity"/>
    <property type="evidence" value="ECO:0007669"/>
    <property type="project" value="InterPro"/>
</dbReference>
<dbReference type="Pfam" id="PF04073">
    <property type="entry name" value="tRNA_edit"/>
    <property type="match status" value="1"/>
</dbReference>
<dbReference type="SUPFAM" id="SSF55826">
    <property type="entry name" value="YbaK/ProRS associated domain"/>
    <property type="match status" value="1"/>
</dbReference>
<dbReference type="PANTHER" id="PTHR30411">
    <property type="entry name" value="CYTOPLASMIC PROTEIN"/>
    <property type="match status" value="1"/>
</dbReference>
<name>A0A6V7R468_9STAP</name>
<keyword evidence="3" id="KW-1185">Reference proteome</keyword>
<reference evidence="2 3" key="1">
    <citation type="submission" date="2020-07" db="EMBL/GenBank/DDBJ databases">
        <authorList>
            <person name="Criscuolo A."/>
        </authorList>
    </citation>
    <scope>NUCLEOTIDE SEQUENCE [LARGE SCALE GENOMIC DNA]</scope>
    <source>
        <strain evidence="2">CIP111649</strain>
    </source>
</reference>
<feature type="domain" description="YbaK/aminoacyl-tRNA synthetase-associated" evidence="1">
    <location>
        <begin position="25"/>
        <end position="142"/>
    </location>
</feature>
<accession>A0A6V7R468</accession>
<dbReference type="PANTHER" id="PTHR30411:SF1">
    <property type="entry name" value="CYTOPLASMIC PROTEIN"/>
    <property type="match status" value="1"/>
</dbReference>
<dbReference type="InterPro" id="IPR007214">
    <property type="entry name" value="YbaK/aa-tRNA-synth-assoc-dom"/>
</dbReference>
<sequence length="156" mass="17066">MTIESVKESLKKHQADDRIQVLGESSATVKDAALALNCKEEEIAKTMAFHVNDQTVVVVMAGDVKIANAKFKAEFGVKAKMIKGDQVEALTGHPPGGVCPFGLKNDVTVYLDESLRRFDTVYPACGSANSAIEITIEELETFTNFPKWVDISKEMN</sequence>
<gene>
    <name evidence="2" type="ORF">JEODO184_00437</name>
</gene>
<dbReference type="InterPro" id="IPR036754">
    <property type="entry name" value="YbaK/aa-tRNA-synt-asso_dom_sf"/>
</dbReference>
<evidence type="ECO:0000259" key="1">
    <source>
        <dbReference type="Pfam" id="PF04073"/>
    </source>
</evidence>
<dbReference type="Proteomes" id="UP000589351">
    <property type="component" value="Unassembled WGS sequence"/>
</dbReference>
<comment type="caution">
    <text evidence="2">The sequence shown here is derived from an EMBL/GenBank/DDBJ whole genome shotgun (WGS) entry which is preliminary data.</text>
</comment>
<protein>
    <recommendedName>
        <fullName evidence="1">YbaK/aminoacyl-tRNA synthetase-associated domain-containing protein</fullName>
    </recommendedName>
</protein>
<proteinExistence type="predicted"/>
<organism evidence="2 3">
    <name type="scientific">Jeotgalicoccus meleagridis</name>
    <dbReference type="NCBI Taxonomy" id="2759181"/>
    <lineage>
        <taxon>Bacteria</taxon>
        <taxon>Bacillati</taxon>
        <taxon>Bacillota</taxon>
        <taxon>Bacilli</taxon>
        <taxon>Bacillales</taxon>
        <taxon>Staphylococcaceae</taxon>
        <taxon>Jeotgalicoccus</taxon>
    </lineage>
</organism>
<dbReference type="Gene3D" id="3.90.960.10">
    <property type="entry name" value="YbaK/aminoacyl-tRNA synthetase-associated domain"/>
    <property type="match status" value="1"/>
</dbReference>
<dbReference type="CDD" id="cd04333">
    <property type="entry name" value="ProX_deacylase"/>
    <property type="match status" value="1"/>
</dbReference>
<evidence type="ECO:0000313" key="3">
    <source>
        <dbReference type="Proteomes" id="UP000589351"/>
    </source>
</evidence>
<evidence type="ECO:0000313" key="2">
    <source>
        <dbReference type="EMBL" id="CAD2071845.1"/>
    </source>
</evidence>
<dbReference type="AlphaFoldDB" id="A0A6V7R468"/>